<dbReference type="AlphaFoldDB" id="A0A8H7AP61"/>
<name>A0A8H7AP61_9EURO</name>
<proteinExistence type="predicted"/>
<gene>
    <name evidence="1" type="ORF">GJ744_003500</name>
</gene>
<accession>A0A8H7AP61</accession>
<organism evidence="1 2">
    <name type="scientific">Endocarpon pusillum</name>
    <dbReference type="NCBI Taxonomy" id="364733"/>
    <lineage>
        <taxon>Eukaryota</taxon>
        <taxon>Fungi</taxon>
        <taxon>Dikarya</taxon>
        <taxon>Ascomycota</taxon>
        <taxon>Pezizomycotina</taxon>
        <taxon>Eurotiomycetes</taxon>
        <taxon>Chaetothyriomycetidae</taxon>
        <taxon>Verrucariales</taxon>
        <taxon>Verrucariaceae</taxon>
        <taxon>Endocarpon</taxon>
    </lineage>
</organism>
<evidence type="ECO:0000313" key="1">
    <source>
        <dbReference type="EMBL" id="KAF7511769.1"/>
    </source>
</evidence>
<sequence>MVSWNDVAQETSQWNLQAQMDHTTKDLDWTLQLSIIVTHKIKYKVQGYIQNFK</sequence>
<evidence type="ECO:0000313" key="2">
    <source>
        <dbReference type="Proteomes" id="UP000606974"/>
    </source>
</evidence>
<comment type="caution">
    <text evidence="1">The sequence shown here is derived from an EMBL/GenBank/DDBJ whole genome shotgun (WGS) entry which is preliminary data.</text>
</comment>
<dbReference type="EMBL" id="JAACFV010000017">
    <property type="protein sequence ID" value="KAF7511769.1"/>
    <property type="molecule type" value="Genomic_DNA"/>
</dbReference>
<protein>
    <submittedName>
        <fullName evidence="1">Uncharacterized protein</fullName>
    </submittedName>
</protein>
<dbReference type="Proteomes" id="UP000606974">
    <property type="component" value="Unassembled WGS sequence"/>
</dbReference>
<reference evidence="1" key="1">
    <citation type="submission" date="2020-02" db="EMBL/GenBank/DDBJ databases">
        <authorList>
            <person name="Palmer J.M."/>
        </authorList>
    </citation>
    <scope>NUCLEOTIDE SEQUENCE</scope>
    <source>
        <strain evidence="1">EPUS1.4</strain>
        <tissue evidence="1">Thallus</tissue>
    </source>
</reference>
<keyword evidence="2" id="KW-1185">Reference proteome</keyword>